<evidence type="ECO:0000256" key="1">
    <source>
        <dbReference type="SAM" id="MobiDB-lite"/>
    </source>
</evidence>
<accession>A0A0E0K3E1</accession>
<protein>
    <submittedName>
        <fullName evidence="2">Uncharacterized protein</fullName>
    </submittedName>
</protein>
<name>A0A0E0K3E1_ORYPU</name>
<proteinExistence type="predicted"/>
<feature type="compositionally biased region" description="Basic and acidic residues" evidence="1">
    <location>
        <begin position="1"/>
        <end position="10"/>
    </location>
</feature>
<feature type="region of interest" description="Disordered" evidence="1">
    <location>
        <begin position="1"/>
        <end position="62"/>
    </location>
</feature>
<reference evidence="2" key="1">
    <citation type="submission" date="2015-04" db="UniProtKB">
        <authorList>
            <consortium name="EnsemblPlants"/>
        </authorList>
    </citation>
    <scope>IDENTIFICATION</scope>
</reference>
<feature type="compositionally biased region" description="Basic and acidic residues" evidence="1">
    <location>
        <begin position="34"/>
        <end position="44"/>
    </location>
</feature>
<dbReference type="AlphaFoldDB" id="A0A0E0K3E1"/>
<dbReference type="Proteomes" id="UP000026962">
    <property type="component" value="Chromosome 2"/>
</dbReference>
<reference evidence="2" key="2">
    <citation type="submission" date="2018-05" db="EMBL/GenBank/DDBJ databases">
        <title>OpunRS2 (Oryza punctata Reference Sequence Version 2).</title>
        <authorList>
            <person name="Zhang J."/>
            <person name="Kudrna D."/>
            <person name="Lee S."/>
            <person name="Talag J."/>
            <person name="Welchert J."/>
            <person name="Wing R.A."/>
        </authorList>
    </citation>
    <scope>NUCLEOTIDE SEQUENCE [LARGE SCALE GENOMIC DNA]</scope>
</reference>
<evidence type="ECO:0000313" key="2">
    <source>
        <dbReference type="EnsemblPlants" id="OPUNC02G24910.1"/>
    </source>
</evidence>
<dbReference type="EnsemblPlants" id="OPUNC02G24910.1">
    <property type="protein sequence ID" value="OPUNC02G24910.1"/>
    <property type="gene ID" value="OPUNC02G24910"/>
</dbReference>
<evidence type="ECO:0000313" key="3">
    <source>
        <dbReference type="Proteomes" id="UP000026962"/>
    </source>
</evidence>
<keyword evidence="3" id="KW-1185">Reference proteome</keyword>
<dbReference type="Gramene" id="OPUNC02G24910.1">
    <property type="protein sequence ID" value="OPUNC02G24910.1"/>
    <property type="gene ID" value="OPUNC02G24910"/>
</dbReference>
<dbReference type="HOGENOM" id="CLU_2444667_0_0_1"/>
<organism evidence="2">
    <name type="scientific">Oryza punctata</name>
    <name type="common">Red rice</name>
    <dbReference type="NCBI Taxonomy" id="4537"/>
    <lineage>
        <taxon>Eukaryota</taxon>
        <taxon>Viridiplantae</taxon>
        <taxon>Streptophyta</taxon>
        <taxon>Embryophyta</taxon>
        <taxon>Tracheophyta</taxon>
        <taxon>Spermatophyta</taxon>
        <taxon>Magnoliopsida</taxon>
        <taxon>Liliopsida</taxon>
        <taxon>Poales</taxon>
        <taxon>Poaceae</taxon>
        <taxon>BOP clade</taxon>
        <taxon>Oryzoideae</taxon>
        <taxon>Oryzeae</taxon>
        <taxon>Oryzinae</taxon>
        <taxon>Oryza</taxon>
    </lineage>
</organism>
<sequence length="90" mass="9573">MATNEGDSKWRKPVGTGSAVVARATAARPQRLRRVSDRQWRARGDGQPTGDGEPKAVAEDPNSEMALGRGRLATHDLNGARSGNFGLMAT</sequence>